<dbReference type="AlphaFoldDB" id="A0A2A4HLR7"/>
<keyword evidence="3" id="KW-1185">Reference proteome</keyword>
<reference evidence="3" key="1">
    <citation type="submission" date="2017-09" db="EMBL/GenBank/DDBJ databases">
        <authorList>
            <person name="Cho G.-S."/>
            <person name="Oguntoyinbo F.A."/>
            <person name="Cnockaert M."/>
            <person name="Kabisch J."/>
            <person name="Neve H."/>
            <person name="Bockelmann W."/>
            <person name="Wenning M."/>
            <person name="Franz C.M."/>
            <person name="Vandamme P."/>
        </authorList>
    </citation>
    <scope>NUCLEOTIDE SEQUENCE [LARGE SCALE GENOMIC DNA]</scope>
    <source>
        <strain evidence="3">MBT G8648</strain>
    </source>
</reference>
<dbReference type="InterPro" id="IPR036518">
    <property type="entry name" value="CobE/GbiG_C_sf"/>
</dbReference>
<evidence type="ECO:0000313" key="3">
    <source>
        <dbReference type="Proteomes" id="UP000218677"/>
    </source>
</evidence>
<dbReference type="RefSeq" id="WP_096651403.1">
    <property type="nucleotide sequence ID" value="NZ_NWUX01000007.1"/>
</dbReference>
<dbReference type="OrthoDB" id="6370669at2"/>
<evidence type="ECO:0000313" key="2">
    <source>
        <dbReference type="EMBL" id="PCF95706.1"/>
    </source>
</evidence>
<protein>
    <recommendedName>
        <fullName evidence="1">CobE/GbiG C-terminal domain-containing protein</fullName>
    </recommendedName>
</protein>
<dbReference type="SUPFAM" id="SSF159664">
    <property type="entry name" value="CobE/GbiG C-terminal domain-like"/>
    <property type="match status" value="1"/>
</dbReference>
<evidence type="ECO:0000259" key="1">
    <source>
        <dbReference type="Pfam" id="PF01890"/>
    </source>
</evidence>
<dbReference type="EMBL" id="NWUX01000007">
    <property type="protein sequence ID" value="PCF95706.1"/>
    <property type="molecule type" value="Genomic_DNA"/>
</dbReference>
<dbReference type="GO" id="GO:0009236">
    <property type="term" value="P:cobalamin biosynthetic process"/>
    <property type="evidence" value="ECO:0007669"/>
    <property type="project" value="InterPro"/>
</dbReference>
<organism evidence="2 3">
    <name type="scientific">Vreelandella nigrificans</name>
    <dbReference type="NCBI Taxonomy" id="2042704"/>
    <lineage>
        <taxon>Bacteria</taxon>
        <taxon>Pseudomonadati</taxon>
        <taxon>Pseudomonadota</taxon>
        <taxon>Gammaproteobacteria</taxon>
        <taxon>Oceanospirillales</taxon>
        <taxon>Halomonadaceae</taxon>
        <taxon>Vreelandella</taxon>
    </lineage>
</organism>
<dbReference type="Gene3D" id="3.30.420.180">
    <property type="entry name" value="CobE/GbiG C-terminal domain"/>
    <property type="match status" value="1"/>
</dbReference>
<gene>
    <name evidence="2" type="ORF">CPA45_09975</name>
</gene>
<dbReference type="Proteomes" id="UP000218677">
    <property type="component" value="Unassembled WGS sequence"/>
</dbReference>
<name>A0A2A4HLR7_9GAMM</name>
<feature type="domain" description="CobE/GbiG C-terminal" evidence="1">
    <location>
        <begin position="8"/>
        <end position="127"/>
    </location>
</feature>
<proteinExistence type="predicted"/>
<accession>A0A2A4HLR7</accession>
<dbReference type="Pfam" id="PF01890">
    <property type="entry name" value="CbiG_C"/>
    <property type="match status" value="1"/>
</dbReference>
<comment type="caution">
    <text evidence="2">The sequence shown here is derived from an EMBL/GenBank/DDBJ whole genome shotgun (WGS) entry which is preliminary data.</text>
</comment>
<dbReference type="InterPro" id="IPR002750">
    <property type="entry name" value="CobE/GbiG_C"/>
</dbReference>
<sequence length="137" mass="14391">MKQSVLRVAGFGFRSEATLESLVQALDQLIEQYGSVYKYGLINRLAAAHSMLPLVEELGQLRNIEVIAVADAELSTVATLTHSTHSLQARGTGSVAEAVALLAAGPNARLVGPRIISADRQATAALALLEVPEGATE</sequence>